<keyword evidence="4 9" id="KW-1015">Disulfide bond</keyword>
<evidence type="ECO:0000313" key="11">
    <source>
        <dbReference type="EMBL" id="OGF41471.1"/>
    </source>
</evidence>
<protein>
    <recommendedName>
        <fullName evidence="6 7">Thioredoxin</fullName>
    </recommendedName>
</protein>
<sequence>MTQHFTDENFSKEVLEASNTKPVLVDFFAVWCGPCKMQAPIIDEVAESMGEKAIIGKVDTEESPKIAQELGVISIPTLILFKGGRAVETMVGMQPKETLEATINKYL</sequence>
<evidence type="ECO:0000256" key="5">
    <source>
        <dbReference type="ARBA" id="ARBA00023284"/>
    </source>
</evidence>
<dbReference type="NCBIfam" id="TIGR01068">
    <property type="entry name" value="thioredoxin"/>
    <property type="match status" value="1"/>
</dbReference>
<evidence type="ECO:0000256" key="7">
    <source>
        <dbReference type="PIRNR" id="PIRNR000077"/>
    </source>
</evidence>
<gene>
    <name evidence="11" type="ORF">A2531_02150</name>
</gene>
<dbReference type="InterPro" id="IPR013766">
    <property type="entry name" value="Thioredoxin_domain"/>
</dbReference>
<dbReference type="PANTHER" id="PTHR45663:SF11">
    <property type="entry name" value="GEO12009P1"/>
    <property type="match status" value="1"/>
</dbReference>
<dbReference type="EMBL" id="MFGO01000008">
    <property type="protein sequence ID" value="OGF41471.1"/>
    <property type="molecule type" value="Genomic_DNA"/>
</dbReference>
<dbReference type="PROSITE" id="PS51352">
    <property type="entry name" value="THIOREDOXIN_2"/>
    <property type="match status" value="1"/>
</dbReference>
<organism evidence="11 12">
    <name type="scientific">Candidatus Falkowbacteria bacterium RIFOXYD2_FULL_34_120</name>
    <dbReference type="NCBI Taxonomy" id="1798007"/>
    <lineage>
        <taxon>Bacteria</taxon>
        <taxon>Candidatus Falkowiibacteriota</taxon>
    </lineage>
</organism>
<dbReference type="Pfam" id="PF00085">
    <property type="entry name" value="Thioredoxin"/>
    <property type="match status" value="1"/>
</dbReference>
<dbReference type="PRINTS" id="PR00421">
    <property type="entry name" value="THIOREDOXIN"/>
</dbReference>
<reference evidence="11 12" key="1">
    <citation type="journal article" date="2016" name="Nat. Commun.">
        <title>Thousands of microbial genomes shed light on interconnected biogeochemical processes in an aquifer system.</title>
        <authorList>
            <person name="Anantharaman K."/>
            <person name="Brown C.T."/>
            <person name="Hug L.A."/>
            <person name="Sharon I."/>
            <person name="Castelle C.J."/>
            <person name="Probst A.J."/>
            <person name="Thomas B.C."/>
            <person name="Singh A."/>
            <person name="Wilkins M.J."/>
            <person name="Karaoz U."/>
            <person name="Brodie E.L."/>
            <person name="Williams K.H."/>
            <person name="Hubbard S.S."/>
            <person name="Banfield J.F."/>
        </authorList>
    </citation>
    <scope>NUCLEOTIDE SEQUENCE [LARGE SCALE GENOMIC DNA]</scope>
</reference>
<evidence type="ECO:0000256" key="8">
    <source>
        <dbReference type="PIRSR" id="PIRSR000077-1"/>
    </source>
</evidence>
<feature type="site" description="Deprotonates C-terminal active site Cys" evidence="8">
    <location>
        <position position="26"/>
    </location>
</feature>
<dbReference type="PIRSF" id="PIRSF000077">
    <property type="entry name" value="Thioredoxin"/>
    <property type="match status" value="1"/>
</dbReference>
<evidence type="ECO:0000256" key="6">
    <source>
        <dbReference type="NCBIfam" id="TIGR01068"/>
    </source>
</evidence>
<keyword evidence="2" id="KW-0813">Transport</keyword>
<feature type="active site" description="Nucleophile" evidence="8">
    <location>
        <position position="35"/>
    </location>
</feature>
<keyword evidence="5 9" id="KW-0676">Redox-active center</keyword>
<dbReference type="InterPro" id="IPR036249">
    <property type="entry name" value="Thioredoxin-like_sf"/>
</dbReference>
<dbReference type="GO" id="GO:0045454">
    <property type="term" value="P:cell redox homeostasis"/>
    <property type="evidence" value="ECO:0007669"/>
    <property type="project" value="TreeGrafter"/>
</dbReference>
<evidence type="ECO:0000256" key="2">
    <source>
        <dbReference type="ARBA" id="ARBA00022448"/>
    </source>
</evidence>
<evidence type="ECO:0000256" key="1">
    <source>
        <dbReference type="ARBA" id="ARBA00008987"/>
    </source>
</evidence>
<dbReference type="Gene3D" id="3.40.30.10">
    <property type="entry name" value="Glutaredoxin"/>
    <property type="match status" value="1"/>
</dbReference>
<feature type="site" description="Contributes to redox potential value" evidence="8">
    <location>
        <position position="33"/>
    </location>
</feature>
<dbReference type="PANTHER" id="PTHR45663">
    <property type="entry name" value="GEO12009P1"/>
    <property type="match status" value="1"/>
</dbReference>
<dbReference type="GO" id="GO:0005829">
    <property type="term" value="C:cytosol"/>
    <property type="evidence" value="ECO:0007669"/>
    <property type="project" value="TreeGrafter"/>
</dbReference>
<dbReference type="InterPro" id="IPR017937">
    <property type="entry name" value="Thioredoxin_CS"/>
</dbReference>
<evidence type="ECO:0000313" key="12">
    <source>
        <dbReference type="Proteomes" id="UP000177579"/>
    </source>
</evidence>
<dbReference type="CDD" id="cd02947">
    <property type="entry name" value="TRX_family"/>
    <property type="match status" value="1"/>
</dbReference>
<evidence type="ECO:0000256" key="9">
    <source>
        <dbReference type="PIRSR" id="PIRSR000077-4"/>
    </source>
</evidence>
<feature type="disulfide bond" description="Redox-active" evidence="9">
    <location>
        <begin position="32"/>
        <end position="35"/>
    </location>
</feature>
<name>A0A1F5TSA1_9BACT</name>
<evidence type="ECO:0000259" key="10">
    <source>
        <dbReference type="PROSITE" id="PS51352"/>
    </source>
</evidence>
<dbReference type="InterPro" id="IPR005746">
    <property type="entry name" value="Thioredoxin"/>
</dbReference>
<dbReference type="SUPFAM" id="SSF52833">
    <property type="entry name" value="Thioredoxin-like"/>
    <property type="match status" value="1"/>
</dbReference>
<evidence type="ECO:0000256" key="3">
    <source>
        <dbReference type="ARBA" id="ARBA00022982"/>
    </source>
</evidence>
<dbReference type="GO" id="GO:0015035">
    <property type="term" value="F:protein-disulfide reductase activity"/>
    <property type="evidence" value="ECO:0007669"/>
    <property type="project" value="UniProtKB-UniRule"/>
</dbReference>
<keyword evidence="3" id="KW-0249">Electron transport</keyword>
<proteinExistence type="inferred from homology"/>
<accession>A0A1F5TSA1</accession>
<comment type="similarity">
    <text evidence="1 7">Belongs to the thioredoxin family.</text>
</comment>
<dbReference type="FunFam" id="3.40.30.10:FF:000001">
    <property type="entry name" value="Thioredoxin"/>
    <property type="match status" value="1"/>
</dbReference>
<feature type="active site" description="Nucleophile" evidence="8">
    <location>
        <position position="32"/>
    </location>
</feature>
<dbReference type="PROSITE" id="PS00194">
    <property type="entry name" value="THIOREDOXIN_1"/>
    <property type="match status" value="1"/>
</dbReference>
<feature type="site" description="Contributes to redox potential value" evidence="8">
    <location>
        <position position="34"/>
    </location>
</feature>
<dbReference type="Proteomes" id="UP000177579">
    <property type="component" value="Unassembled WGS sequence"/>
</dbReference>
<evidence type="ECO:0000256" key="4">
    <source>
        <dbReference type="ARBA" id="ARBA00023157"/>
    </source>
</evidence>
<feature type="domain" description="Thioredoxin" evidence="10">
    <location>
        <begin position="1"/>
        <end position="107"/>
    </location>
</feature>
<comment type="caution">
    <text evidence="11">The sequence shown here is derived from an EMBL/GenBank/DDBJ whole genome shotgun (WGS) entry which is preliminary data.</text>
</comment>
<dbReference type="AlphaFoldDB" id="A0A1F5TSA1"/>